<organism evidence="2 3">
    <name type="scientific">Sphaerimonospora cavernae</name>
    <dbReference type="NCBI Taxonomy" id="1740611"/>
    <lineage>
        <taxon>Bacteria</taxon>
        <taxon>Bacillati</taxon>
        <taxon>Actinomycetota</taxon>
        <taxon>Actinomycetes</taxon>
        <taxon>Streptosporangiales</taxon>
        <taxon>Streptosporangiaceae</taxon>
        <taxon>Sphaerimonospora</taxon>
    </lineage>
</organism>
<evidence type="ECO:0000259" key="1">
    <source>
        <dbReference type="Pfam" id="PF13485"/>
    </source>
</evidence>
<keyword evidence="3" id="KW-1185">Reference proteome</keyword>
<comment type="caution">
    <text evidence="2">The sequence shown here is derived from an EMBL/GenBank/DDBJ whole genome shotgun (WGS) entry which is preliminary data.</text>
</comment>
<sequence length="293" mass="30500">MLRIRALAWLSALVRSAALVRPAVLIGLLVLPAAAAPDDRLLPRARAIAGEHPGVWAGASLARGEHVVVVGGRRGLIGELADQADRGSRTVARVWGRPVDAVVLVPATTEQAAVLAAPARVAGLAALAGPGRVIIEPSGFARLSAAGRRIVITHELTHVATDAAETGDMPAWLVEGFADYVGYSGSGLTAREIAAELAADLRAGAPPRALPDHADFAAGSPRRAQAYEEAWLACRYIAERFGENRLVALYRAAMGTGSNGPAGIEAALRATLGVSTVELTRSWLAYLPTVISR</sequence>
<reference evidence="2 3" key="1">
    <citation type="submission" date="2024-09" db="EMBL/GenBank/DDBJ databases">
        <authorList>
            <person name="Sun Q."/>
            <person name="Mori K."/>
        </authorList>
    </citation>
    <scope>NUCLEOTIDE SEQUENCE [LARGE SCALE GENOMIC DNA]</scope>
    <source>
        <strain evidence="2 3">TBRC 1851</strain>
    </source>
</reference>
<dbReference type="Proteomes" id="UP001589870">
    <property type="component" value="Unassembled WGS sequence"/>
</dbReference>
<accession>A0ABV6TXZ3</accession>
<evidence type="ECO:0000313" key="2">
    <source>
        <dbReference type="EMBL" id="MFC0861079.1"/>
    </source>
</evidence>
<dbReference type="EMBL" id="JBHMQT010000003">
    <property type="protein sequence ID" value="MFC0861079.1"/>
    <property type="molecule type" value="Genomic_DNA"/>
</dbReference>
<dbReference type="InterPro" id="IPR039568">
    <property type="entry name" value="Peptidase_MA-like_dom"/>
</dbReference>
<dbReference type="RefSeq" id="WP_394299318.1">
    <property type="nucleotide sequence ID" value="NZ_JBHMQT010000003.1"/>
</dbReference>
<feature type="domain" description="Peptidase MA-like" evidence="1">
    <location>
        <begin position="97"/>
        <end position="287"/>
    </location>
</feature>
<protein>
    <submittedName>
        <fullName evidence="2">Peptidase MA family metallohydrolase</fullName>
    </submittedName>
</protein>
<proteinExistence type="predicted"/>
<evidence type="ECO:0000313" key="3">
    <source>
        <dbReference type="Proteomes" id="UP001589870"/>
    </source>
</evidence>
<gene>
    <name evidence="2" type="ORF">ACFHYQ_02085</name>
</gene>
<dbReference type="Pfam" id="PF13485">
    <property type="entry name" value="Peptidase_MA_2"/>
    <property type="match status" value="1"/>
</dbReference>
<name>A0ABV6TXZ3_9ACTN</name>